<comment type="similarity">
    <text evidence="2">Belongs to the ZIP transporter (TC 2.A.5) family.</text>
</comment>
<keyword evidence="6 8" id="KW-1133">Transmembrane helix</keyword>
<organism evidence="9 10">
    <name type="scientific">Succinivibrio faecicola</name>
    <dbReference type="NCBI Taxonomy" id="2820300"/>
    <lineage>
        <taxon>Bacteria</taxon>
        <taxon>Pseudomonadati</taxon>
        <taxon>Pseudomonadota</taxon>
        <taxon>Gammaproteobacteria</taxon>
        <taxon>Aeromonadales</taxon>
        <taxon>Succinivibrionaceae</taxon>
        <taxon>Succinivibrio</taxon>
    </lineage>
</organism>
<keyword evidence="10" id="KW-1185">Reference proteome</keyword>
<reference evidence="9 10" key="1">
    <citation type="submission" date="2021-03" db="EMBL/GenBank/DDBJ databases">
        <title>Succinivibrio sp. nov. isolated from feces of cow.</title>
        <authorList>
            <person name="Choi J.-Y."/>
        </authorList>
    </citation>
    <scope>NUCLEOTIDE SEQUENCE [LARGE SCALE GENOMIC DNA]</scope>
    <source>
        <strain evidence="9 10">AGMB01872</strain>
    </source>
</reference>
<feature type="transmembrane region" description="Helical" evidence="8">
    <location>
        <begin position="41"/>
        <end position="60"/>
    </location>
</feature>
<evidence type="ECO:0000256" key="4">
    <source>
        <dbReference type="ARBA" id="ARBA00022692"/>
    </source>
</evidence>
<dbReference type="RefSeq" id="WP_219937311.1">
    <property type="nucleotide sequence ID" value="NZ_JAGFNY010000010.1"/>
</dbReference>
<accession>A0ABS7DHS5</accession>
<feature type="transmembrane region" description="Helical" evidence="8">
    <location>
        <begin position="182"/>
        <end position="206"/>
    </location>
</feature>
<evidence type="ECO:0000256" key="5">
    <source>
        <dbReference type="ARBA" id="ARBA00022833"/>
    </source>
</evidence>
<dbReference type="PANTHER" id="PTHR11040:SF211">
    <property type="entry name" value="ZINC TRANSPORTER ZIP11"/>
    <property type="match status" value="1"/>
</dbReference>
<keyword evidence="4 8" id="KW-0812">Transmembrane</keyword>
<evidence type="ECO:0000256" key="6">
    <source>
        <dbReference type="ARBA" id="ARBA00022989"/>
    </source>
</evidence>
<evidence type="ECO:0000256" key="8">
    <source>
        <dbReference type="SAM" id="Phobius"/>
    </source>
</evidence>
<dbReference type="Proteomes" id="UP000731465">
    <property type="component" value="Unassembled WGS sequence"/>
</dbReference>
<gene>
    <name evidence="9" type="ORF">J5V48_04195</name>
</gene>
<feature type="transmembrane region" description="Helical" evidence="8">
    <location>
        <begin position="242"/>
        <end position="260"/>
    </location>
</feature>
<comment type="caution">
    <text evidence="9">The sequence shown here is derived from an EMBL/GenBank/DDBJ whole genome shotgun (WGS) entry which is preliminary data.</text>
</comment>
<evidence type="ECO:0000313" key="10">
    <source>
        <dbReference type="Proteomes" id="UP000731465"/>
    </source>
</evidence>
<feature type="transmembrane region" description="Helical" evidence="8">
    <location>
        <begin position="212"/>
        <end position="230"/>
    </location>
</feature>
<keyword evidence="3" id="KW-1003">Cell membrane</keyword>
<proteinExistence type="inferred from homology"/>
<evidence type="ECO:0000256" key="2">
    <source>
        <dbReference type="ARBA" id="ARBA00006939"/>
    </source>
</evidence>
<evidence type="ECO:0000256" key="3">
    <source>
        <dbReference type="ARBA" id="ARBA00022475"/>
    </source>
</evidence>
<evidence type="ECO:0000256" key="1">
    <source>
        <dbReference type="ARBA" id="ARBA00004651"/>
    </source>
</evidence>
<evidence type="ECO:0000313" key="9">
    <source>
        <dbReference type="EMBL" id="MBW7570091.1"/>
    </source>
</evidence>
<dbReference type="PANTHER" id="PTHR11040">
    <property type="entry name" value="ZINC/IRON TRANSPORTER"/>
    <property type="match status" value="1"/>
</dbReference>
<sequence>MLTEIQTYTLFSGLFISLCTTAGAAIVFLIKRNNNESIAQITLGFSGGVMLAASIFSLLLPALEGSEGRGANLLPVVIGFILGITLLIIIDKSLPHLHALSDTPEGPKTNFNKSTLLFLALTIHNIPEGMALGVAIAAFSIDPSTISMIVVLAFGLGLQNIPEGAAVSMPLYIEGKSKIRSFVFGALSGIVEPIAAAIVVLCSSFVADLLPFFLSFAAGAMLYVVVEELIPQSHEFEHSDKATISVLSGFILMMVLDVALG</sequence>
<dbReference type="InterPro" id="IPR003689">
    <property type="entry name" value="ZIP"/>
</dbReference>
<feature type="transmembrane region" description="Helical" evidence="8">
    <location>
        <begin position="72"/>
        <end position="90"/>
    </location>
</feature>
<keyword evidence="5" id="KW-0862">Zinc</keyword>
<feature type="transmembrane region" description="Helical" evidence="8">
    <location>
        <begin position="6"/>
        <end position="29"/>
    </location>
</feature>
<keyword evidence="7 8" id="KW-0472">Membrane</keyword>
<feature type="transmembrane region" description="Helical" evidence="8">
    <location>
        <begin position="145"/>
        <end position="161"/>
    </location>
</feature>
<protein>
    <submittedName>
        <fullName evidence="9">ZIP family metal transporter</fullName>
    </submittedName>
</protein>
<comment type="subcellular location">
    <subcellularLocation>
        <location evidence="1">Cell membrane</location>
        <topology evidence="1">Multi-pass membrane protein</topology>
    </subcellularLocation>
</comment>
<name>A0ABS7DHS5_9GAMM</name>
<dbReference type="EMBL" id="JAGFNY010000010">
    <property type="protein sequence ID" value="MBW7570091.1"/>
    <property type="molecule type" value="Genomic_DNA"/>
</dbReference>
<dbReference type="Pfam" id="PF02535">
    <property type="entry name" value="Zip"/>
    <property type="match status" value="2"/>
</dbReference>
<evidence type="ECO:0000256" key="7">
    <source>
        <dbReference type="ARBA" id="ARBA00023136"/>
    </source>
</evidence>